<name>A0ABS9K0Q4_9RHOO</name>
<dbReference type="SMART" id="SM00849">
    <property type="entry name" value="Lactamase_B"/>
    <property type="match status" value="1"/>
</dbReference>
<proteinExistence type="predicted"/>
<dbReference type="InterPro" id="IPR001279">
    <property type="entry name" value="Metallo-B-lactamas"/>
</dbReference>
<organism evidence="2 3">
    <name type="scientific">Dechloromonas hankyongensis</name>
    <dbReference type="NCBI Taxonomy" id="2908002"/>
    <lineage>
        <taxon>Bacteria</taxon>
        <taxon>Pseudomonadati</taxon>
        <taxon>Pseudomonadota</taxon>
        <taxon>Betaproteobacteria</taxon>
        <taxon>Rhodocyclales</taxon>
        <taxon>Azonexaceae</taxon>
        <taxon>Dechloromonas</taxon>
    </lineage>
</organism>
<gene>
    <name evidence="2" type="ORF">LZ012_06940</name>
</gene>
<protein>
    <submittedName>
        <fullName evidence="2">MBL fold metallo-hydrolase</fullName>
    </submittedName>
</protein>
<evidence type="ECO:0000313" key="3">
    <source>
        <dbReference type="Proteomes" id="UP001165384"/>
    </source>
</evidence>
<dbReference type="Pfam" id="PF12706">
    <property type="entry name" value="Lactamase_B_2"/>
    <property type="match status" value="1"/>
</dbReference>
<dbReference type="InterPro" id="IPR036866">
    <property type="entry name" value="RibonucZ/Hydroxyglut_hydro"/>
</dbReference>
<dbReference type="RefSeq" id="WP_275708983.1">
    <property type="nucleotide sequence ID" value="NZ_JAKLTN010000001.1"/>
</dbReference>
<reference evidence="2" key="1">
    <citation type="submission" date="2022-01" db="EMBL/GenBank/DDBJ databases">
        <authorList>
            <person name="Jo J.-H."/>
            <person name="Im W.-T."/>
        </authorList>
    </citation>
    <scope>NUCLEOTIDE SEQUENCE</scope>
    <source>
        <strain evidence="2">XY25</strain>
    </source>
</reference>
<accession>A0ABS9K0Q4</accession>
<dbReference type="PANTHER" id="PTHR47619:SF1">
    <property type="entry name" value="EXODEOXYRIBONUCLEASE WALJ"/>
    <property type="match status" value="1"/>
</dbReference>
<dbReference type="SUPFAM" id="SSF56281">
    <property type="entry name" value="Metallo-hydrolase/oxidoreductase"/>
    <property type="match status" value="1"/>
</dbReference>
<dbReference type="Proteomes" id="UP001165384">
    <property type="component" value="Unassembled WGS sequence"/>
</dbReference>
<sequence>MIRFASLGSGSAGNALLVESGATCLMLDCGFGLRETAARMLRLGKQPADLAGIVVTHEHGDHVGGVFRLARKHGLPVWITHGTWIGCRQERAGLDLRIIDSHLPFAVGDFNIHPFPVPHDAREPVQYVFCAGERRLGVLTDIGEPTAHVCAMLSGCDGLVLEFNHDAGQLARSAYPLSLKRRIAGRLGHLENEVAAALLGRIDCSRLQHLVAAHLSERNNQPELVQSILDALPGGLPGNILVASQEQGFDWCCLS</sequence>
<comment type="caution">
    <text evidence="2">The sequence shown here is derived from an EMBL/GenBank/DDBJ whole genome shotgun (WGS) entry which is preliminary data.</text>
</comment>
<feature type="domain" description="Metallo-beta-lactamase" evidence="1">
    <location>
        <begin position="12"/>
        <end position="189"/>
    </location>
</feature>
<dbReference type="PANTHER" id="PTHR47619">
    <property type="entry name" value="METALLO-HYDROLASE YYCJ-RELATED"/>
    <property type="match status" value="1"/>
</dbReference>
<evidence type="ECO:0000313" key="2">
    <source>
        <dbReference type="EMBL" id="MCG2576728.1"/>
    </source>
</evidence>
<dbReference type="Gene3D" id="3.60.15.10">
    <property type="entry name" value="Ribonuclease Z/Hydroxyacylglutathione hydrolase-like"/>
    <property type="match status" value="1"/>
</dbReference>
<keyword evidence="3" id="KW-1185">Reference proteome</keyword>
<dbReference type="EMBL" id="JAKLTN010000001">
    <property type="protein sequence ID" value="MCG2576728.1"/>
    <property type="molecule type" value="Genomic_DNA"/>
</dbReference>
<evidence type="ECO:0000259" key="1">
    <source>
        <dbReference type="SMART" id="SM00849"/>
    </source>
</evidence>
<dbReference type="InterPro" id="IPR052533">
    <property type="entry name" value="WalJ/YycJ-like"/>
</dbReference>